<dbReference type="CDD" id="cd11065">
    <property type="entry name" value="CYP64-like"/>
    <property type="match status" value="1"/>
</dbReference>
<dbReference type="OrthoDB" id="2789670at2759"/>
<dbReference type="Gene3D" id="1.10.630.10">
    <property type="entry name" value="Cytochrome P450"/>
    <property type="match status" value="1"/>
</dbReference>
<evidence type="ECO:0000256" key="3">
    <source>
        <dbReference type="ARBA" id="ARBA00010617"/>
    </source>
</evidence>
<dbReference type="PANTHER" id="PTHR46300">
    <property type="entry name" value="P450, PUTATIVE (EUROFUNG)-RELATED-RELATED"/>
    <property type="match status" value="1"/>
</dbReference>
<dbReference type="SUPFAM" id="SSF48264">
    <property type="entry name" value="Cytochrome P450"/>
    <property type="match status" value="1"/>
</dbReference>
<feature type="binding site" description="axial binding residue" evidence="9">
    <location>
        <position position="511"/>
    </location>
    <ligand>
        <name>heme</name>
        <dbReference type="ChEBI" id="CHEBI:30413"/>
    </ligand>
    <ligandPart>
        <name>Fe</name>
        <dbReference type="ChEBI" id="CHEBI:18248"/>
    </ligandPart>
</feature>
<dbReference type="GO" id="GO:0005506">
    <property type="term" value="F:iron ion binding"/>
    <property type="evidence" value="ECO:0007669"/>
    <property type="project" value="InterPro"/>
</dbReference>
<dbReference type="PANTHER" id="PTHR46300:SF7">
    <property type="entry name" value="P450, PUTATIVE (EUROFUNG)-RELATED"/>
    <property type="match status" value="1"/>
</dbReference>
<evidence type="ECO:0000256" key="4">
    <source>
        <dbReference type="ARBA" id="ARBA00022617"/>
    </source>
</evidence>
<evidence type="ECO:0000256" key="8">
    <source>
        <dbReference type="ARBA" id="ARBA00023033"/>
    </source>
</evidence>
<organism evidence="11 12">
    <name type="scientific">Coprinopsis marcescibilis</name>
    <name type="common">Agaric fungus</name>
    <name type="synonym">Psathyrella marcescibilis</name>
    <dbReference type="NCBI Taxonomy" id="230819"/>
    <lineage>
        <taxon>Eukaryota</taxon>
        <taxon>Fungi</taxon>
        <taxon>Dikarya</taxon>
        <taxon>Basidiomycota</taxon>
        <taxon>Agaricomycotina</taxon>
        <taxon>Agaricomycetes</taxon>
        <taxon>Agaricomycetidae</taxon>
        <taxon>Agaricales</taxon>
        <taxon>Agaricineae</taxon>
        <taxon>Psathyrellaceae</taxon>
        <taxon>Coprinopsis</taxon>
    </lineage>
</organism>
<evidence type="ECO:0000256" key="9">
    <source>
        <dbReference type="PIRSR" id="PIRSR602401-1"/>
    </source>
</evidence>
<keyword evidence="4 9" id="KW-0349">Heme</keyword>
<evidence type="ECO:0000256" key="2">
    <source>
        <dbReference type="ARBA" id="ARBA00005179"/>
    </source>
</evidence>
<dbReference type="Pfam" id="PF00067">
    <property type="entry name" value="p450"/>
    <property type="match status" value="1"/>
</dbReference>
<evidence type="ECO:0000256" key="6">
    <source>
        <dbReference type="ARBA" id="ARBA00023002"/>
    </source>
</evidence>
<keyword evidence="7 9" id="KW-0408">Iron</keyword>
<comment type="pathway">
    <text evidence="2">Secondary metabolite biosynthesis.</text>
</comment>
<accession>A0A5C3L5I2</accession>
<name>A0A5C3L5I2_COPMA</name>
<dbReference type="GO" id="GO:0004497">
    <property type="term" value="F:monooxygenase activity"/>
    <property type="evidence" value="ECO:0007669"/>
    <property type="project" value="UniProtKB-KW"/>
</dbReference>
<reference evidence="11 12" key="1">
    <citation type="journal article" date="2019" name="Nat. Ecol. Evol.">
        <title>Megaphylogeny resolves global patterns of mushroom evolution.</title>
        <authorList>
            <person name="Varga T."/>
            <person name="Krizsan K."/>
            <person name="Foldi C."/>
            <person name="Dima B."/>
            <person name="Sanchez-Garcia M."/>
            <person name="Sanchez-Ramirez S."/>
            <person name="Szollosi G.J."/>
            <person name="Szarkandi J.G."/>
            <person name="Papp V."/>
            <person name="Albert L."/>
            <person name="Andreopoulos W."/>
            <person name="Angelini C."/>
            <person name="Antonin V."/>
            <person name="Barry K.W."/>
            <person name="Bougher N.L."/>
            <person name="Buchanan P."/>
            <person name="Buyck B."/>
            <person name="Bense V."/>
            <person name="Catcheside P."/>
            <person name="Chovatia M."/>
            <person name="Cooper J."/>
            <person name="Damon W."/>
            <person name="Desjardin D."/>
            <person name="Finy P."/>
            <person name="Geml J."/>
            <person name="Haridas S."/>
            <person name="Hughes K."/>
            <person name="Justo A."/>
            <person name="Karasinski D."/>
            <person name="Kautmanova I."/>
            <person name="Kiss B."/>
            <person name="Kocsube S."/>
            <person name="Kotiranta H."/>
            <person name="LaButti K.M."/>
            <person name="Lechner B.E."/>
            <person name="Liimatainen K."/>
            <person name="Lipzen A."/>
            <person name="Lukacs Z."/>
            <person name="Mihaltcheva S."/>
            <person name="Morgado L.N."/>
            <person name="Niskanen T."/>
            <person name="Noordeloos M.E."/>
            <person name="Ohm R.A."/>
            <person name="Ortiz-Santana B."/>
            <person name="Ovrebo C."/>
            <person name="Racz N."/>
            <person name="Riley R."/>
            <person name="Savchenko A."/>
            <person name="Shiryaev A."/>
            <person name="Soop K."/>
            <person name="Spirin V."/>
            <person name="Szebenyi C."/>
            <person name="Tomsovsky M."/>
            <person name="Tulloss R.E."/>
            <person name="Uehling J."/>
            <person name="Grigoriev I.V."/>
            <person name="Vagvolgyi C."/>
            <person name="Papp T."/>
            <person name="Martin F.M."/>
            <person name="Miettinen O."/>
            <person name="Hibbett D.S."/>
            <person name="Nagy L.G."/>
        </authorList>
    </citation>
    <scope>NUCLEOTIDE SEQUENCE [LARGE SCALE GENOMIC DNA]</scope>
    <source>
        <strain evidence="11 12">CBS 121175</strain>
    </source>
</reference>
<proteinExistence type="inferred from homology"/>
<dbReference type="GO" id="GO:0020037">
    <property type="term" value="F:heme binding"/>
    <property type="evidence" value="ECO:0007669"/>
    <property type="project" value="InterPro"/>
</dbReference>
<dbReference type="PRINTS" id="PR00463">
    <property type="entry name" value="EP450I"/>
</dbReference>
<dbReference type="EMBL" id="ML210160">
    <property type="protein sequence ID" value="TFK27925.1"/>
    <property type="molecule type" value="Genomic_DNA"/>
</dbReference>
<evidence type="ECO:0000256" key="7">
    <source>
        <dbReference type="ARBA" id="ARBA00023004"/>
    </source>
</evidence>
<gene>
    <name evidence="11" type="ORF">FA15DRAFT_665935</name>
</gene>
<dbReference type="InterPro" id="IPR002401">
    <property type="entry name" value="Cyt_P450_E_grp-I"/>
</dbReference>
<comment type="cofactor">
    <cofactor evidence="1 9">
        <name>heme</name>
        <dbReference type="ChEBI" id="CHEBI:30413"/>
    </cofactor>
</comment>
<dbReference type="PRINTS" id="PR00385">
    <property type="entry name" value="P450"/>
</dbReference>
<evidence type="ECO:0000256" key="1">
    <source>
        <dbReference type="ARBA" id="ARBA00001971"/>
    </source>
</evidence>
<evidence type="ECO:0000313" key="12">
    <source>
        <dbReference type="Proteomes" id="UP000307440"/>
    </source>
</evidence>
<keyword evidence="5 9" id="KW-0479">Metal-binding</keyword>
<keyword evidence="6 10" id="KW-0560">Oxidoreductase</keyword>
<sequence length="567" mass="63850">MGEMLATALSTFISDLATLFSNLTKGFGDLDLACTSANHALGVINGFPSARKVLLKYWYTQDVNSDYGSWKWVATPVMLYVIGSWVLGVGYIGRWRKRNPRGLPYPPGPRGYPLIGNILDLPRTYQWEAFSEWTGKYGDIIYLEVLKQPILVLNSLKRVEDLLEKRSANYSDRPKAPMLRELMGWKNLMPCMDHNAELRANRKIFNQYFSQSAVQKYRPLQLDSVQLLLNRMAKAPEDVVPHIGHHTSGLVARLMYSIDIDEDTEYMSIVDGMVKAFEEAAIPGRFLVDAFPVLQYVPSWFPGAGFQKFGQQSNELLKKLQIVPFELVKERMTQGASSWCVASDMIERLPPAFDPSREETEVLFRKVASTAHIGGADTTFAALRTFLYAMAAYPEVQRKVQAEIDREVDAGRLPTFGDRERLRYVDAMLKEVLRWVTVIPFALPHVSSEDDEYDGYFIPKGTIVLANSWFAQHNPESYSNPLEFNPERYLNKVTSVPDPAIPAFGYGRRVCPGMYFANETLYIVSVSILATFDVLPLEAGGGMKIIDGPLSGLAQFKCSVKPRAGRV</sequence>
<keyword evidence="8 10" id="KW-0503">Monooxygenase</keyword>
<evidence type="ECO:0000313" key="11">
    <source>
        <dbReference type="EMBL" id="TFK27925.1"/>
    </source>
</evidence>
<dbReference type="AlphaFoldDB" id="A0A5C3L5I2"/>
<protein>
    <submittedName>
        <fullName evidence="11">Cytochrome P450</fullName>
    </submittedName>
</protein>
<dbReference type="PROSITE" id="PS00086">
    <property type="entry name" value="CYTOCHROME_P450"/>
    <property type="match status" value="1"/>
</dbReference>
<comment type="similarity">
    <text evidence="3 10">Belongs to the cytochrome P450 family.</text>
</comment>
<dbReference type="InterPro" id="IPR001128">
    <property type="entry name" value="Cyt_P450"/>
</dbReference>
<dbReference type="GO" id="GO:0016705">
    <property type="term" value="F:oxidoreductase activity, acting on paired donors, with incorporation or reduction of molecular oxygen"/>
    <property type="evidence" value="ECO:0007669"/>
    <property type="project" value="InterPro"/>
</dbReference>
<keyword evidence="12" id="KW-1185">Reference proteome</keyword>
<dbReference type="STRING" id="230819.A0A5C3L5I2"/>
<dbReference type="InterPro" id="IPR036396">
    <property type="entry name" value="Cyt_P450_sf"/>
</dbReference>
<evidence type="ECO:0000256" key="10">
    <source>
        <dbReference type="RuleBase" id="RU000461"/>
    </source>
</evidence>
<dbReference type="InterPro" id="IPR050364">
    <property type="entry name" value="Cytochrome_P450_fung"/>
</dbReference>
<evidence type="ECO:0000256" key="5">
    <source>
        <dbReference type="ARBA" id="ARBA00022723"/>
    </source>
</evidence>
<dbReference type="Proteomes" id="UP000307440">
    <property type="component" value="Unassembled WGS sequence"/>
</dbReference>
<dbReference type="InterPro" id="IPR017972">
    <property type="entry name" value="Cyt_P450_CS"/>
</dbReference>